<gene>
    <name evidence="3" type="ORF">GCM10011333_03380</name>
</gene>
<feature type="compositionally biased region" description="Low complexity" evidence="1">
    <location>
        <begin position="203"/>
        <end position="217"/>
    </location>
</feature>
<feature type="transmembrane region" description="Helical" evidence="2">
    <location>
        <begin position="252"/>
        <end position="274"/>
    </location>
</feature>
<feature type="transmembrane region" description="Helical" evidence="2">
    <location>
        <begin position="280"/>
        <end position="298"/>
    </location>
</feature>
<feature type="region of interest" description="Disordered" evidence="1">
    <location>
        <begin position="166"/>
        <end position="242"/>
    </location>
</feature>
<feature type="compositionally biased region" description="Low complexity" evidence="1">
    <location>
        <begin position="535"/>
        <end position="547"/>
    </location>
</feature>
<evidence type="ECO:0000256" key="2">
    <source>
        <dbReference type="SAM" id="Phobius"/>
    </source>
</evidence>
<reference evidence="3" key="2">
    <citation type="submission" date="2020-09" db="EMBL/GenBank/DDBJ databases">
        <authorList>
            <person name="Sun Q."/>
            <person name="Zhou Y."/>
        </authorList>
    </citation>
    <scope>NUCLEOTIDE SEQUENCE</scope>
    <source>
        <strain evidence="3">CGMCC 1.12785</strain>
    </source>
</reference>
<name>A0A8J2TVK8_9MICO</name>
<feature type="compositionally biased region" description="Low complexity" evidence="1">
    <location>
        <begin position="226"/>
        <end position="242"/>
    </location>
</feature>
<feature type="compositionally biased region" description="Low complexity" evidence="1">
    <location>
        <begin position="352"/>
        <end position="363"/>
    </location>
</feature>
<proteinExistence type="predicted"/>
<feature type="region of interest" description="Disordered" evidence="1">
    <location>
        <begin position="560"/>
        <end position="611"/>
    </location>
</feature>
<evidence type="ECO:0000313" key="4">
    <source>
        <dbReference type="Proteomes" id="UP000616114"/>
    </source>
</evidence>
<reference evidence="3" key="1">
    <citation type="journal article" date="2014" name="Int. J. Syst. Evol. Microbiol.">
        <title>Complete genome sequence of Corynebacterium casei LMG S-19264T (=DSM 44701T), isolated from a smear-ripened cheese.</title>
        <authorList>
            <consortium name="US DOE Joint Genome Institute (JGI-PGF)"/>
            <person name="Walter F."/>
            <person name="Albersmeier A."/>
            <person name="Kalinowski J."/>
            <person name="Ruckert C."/>
        </authorList>
    </citation>
    <scope>NUCLEOTIDE SEQUENCE</scope>
    <source>
        <strain evidence="3">CGMCC 1.12785</strain>
    </source>
</reference>
<evidence type="ECO:0000313" key="3">
    <source>
        <dbReference type="EMBL" id="GGA03928.1"/>
    </source>
</evidence>
<feature type="compositionally biased region" description="Low complexity" evidence="1">
    <location>
        <begin position="422"/>
        <end position="440"/>
    </location>
</feature>
<feature type="compositionally biased region" description="Basic and acidic residues" evidence="1">
    <location>
        <begin position="454"/>
        <end position="472"/>
    </location>
</feature>
<feature type="region of interest" description="Disordered" evidence="1">
    <location>
        <begin position="40"/>
        <end position="109"/>
    </location>
</feature>
<organism evidence="3 4">
    <name type="scientific">Sediminivirga luteola</name>
    <dbReference type="NCBI Taxonomy" id="1774748"/>
    <lineage>
        <taxon>Bacteria</taxon>
        <taxon>Bacillati</taxon>
        <taxon>Actinomycetota</taxon>
        <taxon>Actinomycetes</taxon>
        <taxon>Micrococcales</taxon>
        <taxon>Brevibacteriaceae</taxon>
        <taxon>Sediminivirga</taxon>
    </lineage>
</organism>
<keyword evidence="2" id="KW-0812">Transmembrane</keyword>
<feature type="compositionally biased region" description="Gly residues" evidence="1">
    <location>
        <begin position="485"/>
        <end position="494"/>
    </location>
</feature>
<evidence type="ECO:0000256" key="1">
    <source>
        <dbReference type="SAM" id="MobiDB-lite"/>
    </source>
</evidence>
<dbReference type="EMBL" id="BMFY01000001">
    <property type="protein sequence ID" value="GGA03928.1"/>
    <property type="molecule type" value="Genomic_DNA"/>
</dbReference>
<dbReference type="AlphaFoldDB" id="A0A8J2TVK8"/>
<keyword evidence="2" id="KW-0472">Membrane</keyword>
<sequence>MDTSIVIALALGLIFVVTLPQLLARHAEIQERADVDRVPGDLRDISAEAPSTGTRSTAPLLPRASAMPAQRAEPLASARASASAHAAPERQGAAPDENAAGADHAAAPRLRVLRGGAQEERERVRELLSPAARAAGEDAAGLAHRQVLPLAAGEAHPVTHIVNATERTAMPSSQHSTPAGRRLSPAPRLPRNAAGDRRAPRQTGTPASARSAGAAPRRPARDHVAQRPVRGQAARPAAAPVPARRRSPLLPVLGMTVLLGVPVVLVLAVLAAFSVVGWEVPAAAALVTVLALFGVRMLNTRRSAPADGAAGQSATGKSAAASRAEDTAHTATEQNRAPRESRSSGGAGTGTGAATPAKAASKRTAGDRLAQARRARQTGTGDARTASPATATGSTQNHADRAQEAVVLDRDALRKAVRSASRRTPAAGTTPASPGTSSSRFSSETLTDVVPTLDGEHEDRRVSARHEDRTTTARDGAAQGRTGATPGGTRGGQGDDVPEPAEAVSFDELLQEDQGGRDATGTWTPRRLPAPTYVGAPAAPAGERGAADAGLAEALAMEFASQPGHRPEVDPLLAHGRTATKPGRGNPQEAHVNKAVKSAQDLDSVLQRRRA</sequence>
<dbReference type="Proteomes" id="UP000616114">
    <property type="component" value="Unassembled WGS sequence"/>
</dbReference>
<feature type="compositionally biased region" description="Low complexity" evidence="1">
    <location>
        <begin position="71"/>
        <end position="108"/>
    </location>
</feature>
<accession>A0A8J2TVK8</accession>
<comment type="caution">
    <text evidence="3">The sequence shown here is derived from an EMBL/GenBank/DDBJ whole genome shotgun (WGS) entry which is preliminary data.</text>
</comment>
<feature type="compositionally biased region" description="Basic and acidic residues" evidence="1">
    <location>
        <begin position="398"/>
        <end position="414"/>
    </location>
</feature>
<keyword evidence="2" id="KW-1133">Transmembrane helix</keyword>
<feature type="compositionally biased region" description="Polar residues" evidence="1">
    <location>
        <begin position="387"/>
        <end position="397"/>
    </location>
</feature>
<keyword evidence="4" id="KW-1185">Reference proteome</keyword>
<feature type="transmembrane region" description="Helical" evidence="2">
    <location>
        <begin position="6"/>
        <end position="24"/>
    </location>
</feature>
<dbReference type="RefSeq" id="WP_188549175.1">
    <property type="nucleotide sequence ID" value="NZ_BMFY01000001.1"/>
</dbReference>
<feature type="region of interest" description="Disordered" evidence="1">
    <location>
        <begin position="304"/>
        <end position="547"/>
    </location>
</feature>
<protein>
    <submittedName>
        <fullName evidence="3">Uncharacterized protein</fullName>
    </submittedName>
</protein>